<reference evidence="2" key="1">
    <citation type="submission" date="2023-04" db="EMBL/GenBank/DDBJ databases">
        <title>Candida boidinii NBRC 10035.</title>
        <authorList>
            <person name="Ichikawa N."/>
            <person name="Sato H."/>
            <person name="Tonouchi N."/>
        </authorList>
    </citation>
    <scope>NUCLEOTIDE SEQUENCE</scope>
    <source>
        <strain evidence="2">NBRC 10035</strain>
    </source>
</reference>
<organism evidence="2 3">
    <name type="scientific">Candida boidinii</name>
    <name type="common">Yeast</name>
    <dbReference type="NCBI Taxonomy" id="5477"/>
    <lineage>
        <taxon>Eukaryota</taxon>
        <taxon>Fungi</taxon>
        <taxon>Dikarya</taxon>
        <taxon>Ascomycota</taxon>
        <taxon>Saccharomycotina</taxon>
        <taxon>Pichiomycetes</taxon>
        <taxon>Pichiales</taxon>
        <taxon>Pichiaceae</taxon>
        <taxon>Ogataea</taxon>
        <taxon>Ogataea/Candida clade</taxon>
    </lineage>
</organism>
<protein>
    <submittedName>
        <fullName evidence="2">Unnamed protein product</fullName>
    </submittedName>
</protein>
<evidence type="ECO:0000313" key="3">
    <source>
        <dbReference type="Proteomes" id="UP001165120"/>
    </source>
</evidence>
<comment type="caution">
    <text evidence="2">The sequence shown here is derived from an EMBL/GenBank/DDBJ whole genome shotgun (WGS) entry which is preliminary data.</text>
</comment>
<name>A0A9W6T2S0_CANBO</name>
<keyword evidence="3" id="KW-1185">Reference proteome</keyword>
<feature type="compositionally biased region" description="Basic and acidic residues" evidence="1">
    <location>
        <begin position="31"/>
        <end position="40"/>
    </location>
</feature>
<evidence type="ECO:0000256" key="1">
    <source>
        <dbReference type="SAM" id="MobiDB-lite"/>
    </source>
</evidence>
<feature type="compositionally biased region" description="Low complexity" evidence="1">
    <location>
        <begin position="11"/>
        <end position="30"/>
    </location>
</feature>
<accession>A0A9W6T2S0</accession>
<dbReference type="EMBL" id="BSXN01001298">
    <property type="protein sequence ID" value="GME72514.1"/>
    <property type="molecule type" value="Genomic_DNA"/>
</dbReference>
<gene>
    <name evidence="2" type="ORF">Cboi02_000363800</name>
</gene>
<dbReference type="Proteomes" id="UP001165120">
    <property type="component" value="Unassembled WGS sequence"/>
</dbReference>
<evidence type="ECO:0000313" key="2">
    <source>
        <dbReference type="EMBL" id="GME72514.1"/>
    </source>
</evidence>
<feature type="region of interest" description="Disordered" evidence="1">
    <location>
        <begin position="1"/>
        <end position="48"/>
    </location>
</feature>
<proteinExistence type="predicted"/>
<dbReference type="AlphaFoldDB" id="A0A9W6T2S0"/>
<sequence length="103" mass="11520">MIQTLQAGKETANGDNNNHTNNTNNNTISNKDGEEQEHPLGQRIYRSPSDKLLVSPISAKLSNPHRHLTKFLSINDAKKPNQLNRLDVTQVNLTSKLKALDLH</sequence>